<dbReference type="Proteomes" id="UP001162480">
    <property type="component" value="Chromosome 30"/>
</dbReference>
<proteinExistence type="predicted"/>
<evidence type="ECO:0000313" key="2">
    <source>
        <dbReference type="Proteomes" id="UP001162480"/>
    </source>
</evidence>
<evidence type="ECO:0000313" key="1">
    <source>
        <dbReference type="EMBL" id="CAI9744350.1"/>
    </source>
</evidence>
<dbReference type="EMBL" id="OX597843">
    <property type="protein sequence ID" value="CAI9744350.1"/>
    <property type="molecule type" value="Genomic_DNA"/>
</dbReference>
<keyword evidence="2" id="KW-1185">Reference proteome</keyword>
<gene>
    <name evidence="1" type="ORF">OCTVUL_1B008780</name>
</gene>
<protein>
    <submittedName>
        <fullName evidence="1">Uncharacterized protein</fullName>
    </submittedName>
</protein>
<sequence length="132" mass="15255">MSRWTNDKCTVLLANYAPAECGSRYVMYYTIAYTYDKQASHLEVLLVKKDIPPDILNSPWRIALVRFFHTYSPPPAHSHNLHNVSHSLSTSQNPDAAAFPYFLLFFNIRLSASQISKHFFFTPVFTCLTCWM</sequence>
<dbReference type="AlphaFoldDB" id="A0AA36FMF5"/>
<reference evidence="1" key="1">
    <citation type="submission" date="2023-08" db="EMBL/GenBank/DDBJ databases">
        <authorList>
            <person name="Alioto T."/>
            <person name="Alioto T."/>
            <person name="Gomez Garrido J."/>
        </authorList>
    </citation>
    <scope>NUCLEOTIDE SEQUENCE</scope>
</reference>
<accession>A0AA36FMF5</accession>
<name>A0AA36FMF5_OCTVU</name>
<organism evidence="1 2">
    <name type="scientific">Octopus vulgaris</name>
    <name type="common">Common octopus</name>
    <dbReference type="NCBI Taxonomy" id="6645"/>
    <lineage>
        <taxon>Eukaryota</taxon>
        <taxon>Metazoa</taxon>
        <taxon>Spiralia</taxon>
        <taxon>Lophotrochozoa</taxon>
        <taxon>Mollusca</taxon>
        <taxon>Cephalopoda</taxon>
        <taxon>Coleoidea</taxon>
        <taxon>Octopodiformes</taxon>
        <taxon>Octopoda</taxon>
        <taxon>Incirrata</taxon>
        <taxon>Octopodidae</taxon>
        <taxon>Octopus</taxon>
    </lineage>
</organism>